<accession>H1VMP0</accession>
<dbReference type="AlphaFoldDB" id="H1VMP0"/>
<protein>
    <submittedName>
        <fullName evidence="2">Uncharacterized protein</fullName>
    </submittedName>
</protein>
<evidence type="ECO:0000313" key="2">
    <source>
        <dbReference type="EMBL" id="CCF41494.1"/>
    </source>
</evidence>
<dbReference type="HOGENOM" id="CLU_2108860_0_0_1"/>
<name>H1VMP0_COLHI</name>
<organism evidence="2 3">
    <name type="scientific">Colletotrichum higginsianum (strain IMI 349063)</name>
    <name type="common">Crucifer anthracnose fungus</name>
    <dbReference type="NCBI Taxonomy" id="759273"/>
    <lineage>
        <taxon>Eukaryota</taxon>
        <taxon>Fungi</taxon>
        <taxon>Dikarya</taxon>
        <taxon>Ascomycota</taxon>
        <taxon>Pezizomycotina</taxon>
        <taxon>Sordariomycetes</taxon>
        <taxon>Hypocreomycetidae</taxon>
        <taxon>Glomerellales</taxon>
        <taxon>Glomerellaceae</taxon>
        <taxon>Colletotrichum</taxon>
        <taxon>Colletotrichum destructivum species complex</taxon>
    </lineage>
</organism>
<gene>
    <name evidence="2" type="ORF">CH063_11753</name>
</gene>
<dbReference type="Proteomes" id="UP000007174">
    <property type="component" value="Unassembled WGS sequence"/>
</dbReference>
<reference evidence="3" key="1">
    <citation type="journal article" date="2012" name="Nat. Genet.">
        <title>Lifestyle transitions in plant pathogenic Colletotrichum fungi deciphered by genome and transcriptome analyses.</title>
        <authorList>
            <person name="O'Connell R.J."/>
            <person name="Thon M.R."/>
            <person name="Hacquard S."/>
            <person name="Amyotte S.G."/>
            <person name="Kleemann J."/>
            <person name="Torres M.F."/>
            <person name="Damm U."/>
            <person name="Buiate E.A."/>
            <person name="Epstein L."/>
            <person name="Alkan N."/>
            <person name="Altmueller J."/>
            <person name="Alvarado-Balderrama L."/>
            <person name="Bauser C.A."/>
            <person name="Becker C."/>
            <person name="Birren B.W."/>
            <person name="Chen Z."/>
            <person name="Choi J."/>
            <person name="Crouch J.A."/>
            <person name="Duvick J.P."/>
            <person name="Farman M.A."/>
            <person name="Gan P."/>
            <person name="Heiman D."/>
            <person name="Henrissat B."/>
            <person name="Howard R.J."/>
            <person name="Kabbage M."/>
            <person name="Koch C."/>
            <person name="Kracher B."/>
            <person name="Kubo Y."/>
            <person name="Law A.D."/>
            <person name="Lebrun M.-H."/>
            <person name="Lee Y.-H."/>
            <person name="Miyara I."/>
            <person name="Moore N."/>
            <person name="Neumann U."/>
            <person name="Nordstroem K."/>
            <person name="Panaccione D.G."/>
            <person name="Panstruga R."/>
            <person name="Place M."/>
            <person name="Proctor R.H."/>
            <person name="Prusky D."/>
            <person name="Rech G."/>
            <person name="Reinhardt R."/>
            <person name="Rollins J.A."/>
            <person name="Rounsley S."/>
            <person name="Schardl C.L."/>
            <person name="Schwartz D.C."/>
            <person name="Shenoy N."/>
            <person name="Shirasu K."/>
            <person name="Sikhakolli U.R."/>
            <person name="Stueber K."/>
            <person name="Sukno S.A."/>
            <person name="Sweigard J.A."/>
            <person name="Takano Y."/>
            <person name="Takahara H."/>
            <person name="Trail F."/>
            <person name="van der Does H.C."/>
            <person name="Voll L.M."/>
            <person name="Will I."/>
            <person name="Young S."/>
            <person name="Zeng Q."/>
            <person name="Zhang J."/>
            <person name="Zhou S."/>
            <person name="Dickman M.B."/>
            <person name="Schulze-Lefert P."/>
            <person name="Ver Loren van Themaat E."/>
            <person name="Ma L.-J."/>
            <person name="Vaillancourt L.J."/>
        </authorList>
    </citation>
    <scope>NUCLEOTIDE SEQUENCE [LARGE SCALE GENOMIC DNA]</scope>
    <source>
        <strain evidence="3">IMI 349063</strain>
    </source>
</reference>
<feature type="compositionally biased region" description="Basic and acidic residues" evidence="1">
    <location>
        <begin position="43"/>
        <end position="52"/>
    </location>
</feature>
<feature type="region of interest" description="Disordered" evidence="1">
    <location>
        <begin position="43"/>
        <end position="79"/>
    </location>
</feature>
<evidence type="ECO:0000313" key="3">
    <source>
        <dbReference type="Proteomes" id="UP000007174"/>
    </source>
</evidence>
<proteinExistence type="predicted"/>
<evidence type="ECO:0000256" key="1">
    <source>
        <dbReference type="SAM" id="MobiDB-lite"/>
    </source>
</evidence>
<dbReference type="EMBL" id="CACQ02004731">
    <property type="protein sequence ID" value="CCF41494.1"/>
    <property type="molecule type" value="Genomic_DNA"/>
</dbReference>
<sequence>MSNPQIWHHNHSREDQSLLFSHTSHTTRRSLLIKVWNPTMIEDPRASHDGWKGQKPTHPKGALNGPSTGRGTRPHLQAPKIQTRLVPGWSLWHRRHVLYAITAVSCNFPSKSWGA</sequence>